<evidence type="ECO:0000313" key="2">
    <source>
        <dbReference type="EMBL" id="KAK4806615.1"/>
    </source>
</evidence>
<organism evidence="2 3">
    <name type="scientific">Mycteria americana</name>
    <name type="common">Wood stork</name>
    <dbReference type="NCBI Taxonomy" id="33587"/>
    <lineage>
        <taxon>Eukaryota</taxon>
        <taxon>Metazoa</taxon>
        <taxon>Chordata</taxon>
        <taxon>Craniata</taxon>
        <taxon>Vertebrata</taxon>
        <taxon>Euteleostomi</taxon>
        <taxon>Archelosauria</taxon>
        <taxon>Archosauria</taxon>
        <taxon>Dinosauria</taxon>
        <taxon>Saurischia</taxon>
        <taxon>Theropoda</taxon>
        <taxon>Coelurosauria</taxon>
        <taxon>Aves</taxon>
        <taxon>Neognathae</taxon>
        <taxon>Neoaves</taxon>
        <taxon>Aequornithes</taxon>
        <taxon>Ciconiiformes</taxon>
        <taxon>Ciconiidae</taxon>
        <taxon>Mycteria</taxon>
    </lineage>
</organism>
<dbReference type="EMBL" id="JAUNZN010000037">
    <property type="protein sequence ID" value="KAK4806615.1"/>
    <property type="molecule type" value="Genomic_DNA"/>
</dbReference>
<dbReference type="AlphaFoldDB" id="A0AAN7RKL5"/>
<proteinExistence type="predicted"/>
<gene>
    <name evidence="2" type="ORF">QYF61_013870</name>
</gene>
<comment type="caution">
    <text evidence="2">The sequence shown here is derived from an EMBL/GenBank/DDBJ whole genome shotgun (WGS) entry which is preliminary data.</text>
</comment>
<evidence type="ECO:0000313" key="3">
    <source>
        <dbReference type="Proteomes" id="UP001333110"/>
    </source>
</evidence>
<feature type="region of interest" description="Disordered" evidence="1">
    <location>
        <begin position="15"/>
        <end position="72"/>
    </location>
</feature>
<protein>
    <submittedName>
        <fullName evidence="2">Uncharacterized protein</fullName>
    </submittedName>
</protein>
<name>A0AAN7RKL5_MYCAM</name>
<evidence type="ECO:0000256" key="1">
    <source>
        <dbReference type="SAM" id="MobiDB-lite"/>
    </source>
</evidence>
<feature type="compositionally biased region" description="Basic and acidic residues" evidence="1">
    <location>
        <begin position="15"/>
        <end position="32"/>
    </location>
</feature>
<sequence>MQGFADGNVVIIGHDGEKKILPSNQEEKEKDLGSTSSIGNGPGVPEGIGHGFGDSSGDGAQAKEGEVEEEEVHVGVEAVVAGYGGDDEDAAQKGRQVPKGCLQRGRRLSLLKEPMEKTRGNGYKLHQEKFHVDIRKTFFRVRTIIQWDNLLWDVRDIVQACRERAGKAKAQVELNLGRDVQGNKKGFYKNIGGKREVRENVGLPLDKAGDL</sequence>
<dbReference type="Proteomes" id="UP001333110">
    <property type="component" value="Unassembled WGS sequence"/>
</dbReference>
<feature type="compositionally biased region" description="Gly residues" evidence="1">
    <location>
        <begin position="40"/>
        <end position="56"/>
    </location>
</feature>
<accession>A0AAN7RKL5</accession>
<reference evidence="2 3" key="1">
    <citation type="journal article" date="2023" name="J. Hered.">
        <title>Chromosome-level genome of the wood stork (Mycteria americana) provides insight into avian chromosome evolution.</title>
        <authorList>
            <person name="Flamio R. Jr."/>
            <person name="Ramstad K.M."/>
        </authorList>
    </citation>
    <scope>NUCLEOTIDE SEQUENCE [LARGE SCALE GENOMIC DNA]</scope>
    <source>
        <strain evidence="2">JAX WOST 10</strain>
    </source>
</reference>
<keyword evidence="3" id="KW-1185">Reference proteome</keyword>